<dbReference type="Gene3D" id="2.60.200.20">
    <property type="match status" value="1"/>
</dbReference>
<feature type="compositionally biased region" description="Basic and acidic residues" evidence="13">
    <location>
        <begin position="991"/>
        <end position="1020"/>
    </location>
</feature>
<dbReference type="InterPro" id="IPR008984">
    <property type="entry name" value="SMAD_FHA_dom_sf"/>
</dbReference>
<dbReference type="InterPro" id="IPR036961">
    <property type="entry name" value="Kinesin_motor_dom_sf"/>
</dbReference>
<comment type="similarity">
    <text evidence="11">Belongs to the TRAFAC class myosin-kinesin ATPase superfamily. Kinesin family.</text>
</comment>
<dbReference type="Proteomes" id="UP000005408">
    <property type="component" value="Unassembled WGS sequence"/>
</dbReference>
<keyword evidence="16" id="KW-1185">Reference proteome</keyword>
<dbReference type="Pfam" id="PF00225">
    <property type="entry name" value="Kinesin"/>
    <property type="match status" value="1"/>
</dbReference>
<dbReference type="AlphaFoldDB" id="A0A8W8N6P7"/>
<dbReference type="GO" id="GO:0031966">
    <property type="term" value="C:mitochondrial membrane"/>
    <property type="evidence" value="ECO:0007669"/>
    <property type="project" value="UniProtKB-SubCell"/>
</dbReference>
<accession>A0A8W8N6P7</accession>
<evidence type="ECO:0000256" key="8">
    <source>
        <dbReference type="ARBA" id="ARBA00023175"/>
    </source>
</evidence>
<sequence>MNGATTEISDPSGSDEPRKFTFDYSFWSHDGSKEESNGYYGPDSSHPNGKKFADQKKVYDALGVAVLKNAWEGYNSTLFAYGQTGSGKSWSVVGYGINKGIVPLFCDDVFKQIEAKKAEGDKTEFEITFSMLEIYNEQVRDLLDGSRKKSGLKVRQHPKLGFYADGLKIVPVSNYADIEQRMEEGTQNRTVASTNMNATSSRAHTIVGITFTQKFQNAAGEDTTKTAVTNLVDLAGSERADSTGATGDRLKEGAAINQSLSCLGNVIAALADRSSGKNTRVPYRDSVLTKLLKNALGGNSKTIMIAALSPADINFDETLSTLRYADRAKQIKNSASVNEDPTEKLIRELQEENEKLKAMLASGNLEMVAGEEDDDLTDEERKQIKEELEDQYQSILDKNAQEMEDMKKTFEEKLKEAEQKGGGGGADFAAIAEKKKTVPHLSNLNLDPQLSGHIVHFIEAPEVCLGAEGDIVFKGPSVAGKHAIIKDDGGKFTIEPCEVTNRLLQNGKAVVAKQALNHNDRLIFGTTQYFVFVNPKERDASKQKFPEVTFEMAQEEVAKKSGFDMSGENKSREDALLQEDMLEIMPAVEEANAISQELDKKMKFESMIVSPEARGEQTGRTEVMIKATNIETKHEWIWPKVKFMNRKYVMQEMYNDFLDGDDPWDLPPDKDPFVDDINAEFHIGSVKIWLQSTSYMIAMKEQLDVIDFRGYEVGKVNIELVPCNKSGKELSEDEVFVEDPSELEGKEVYFKLKIENAMGLPSKFTDLYAKYIFNHEPKPFETKKLGNTINPQWAFNQVHGFAKATAEDLTFLKDGAIMLQVWGKQKPPKEKKHLNTKDAMIKGAMTKGQSHNVNTNNKKVDPEKVKYMMKCAMLEKKTQHLEQKLAAMKRMLEEADKHKKKKLTTDLIHKIYYAPTNDAAEKCIALIPQEKDDTSSDSSKSSSSSSSSSSSDDEKKSGKGTGKKKLHKRKASSADKLKKERKSSANSNKSAKSEGGAKLKPPQKKEKKEKKEDPKAKKQTSEAIKSQNKSSSCVLL</sequence>
<dbReference type="FunFam" id="2.60.200.20:FF:000034">
    <property type="entry name" value="kinesin-like protein KIF28P"/>
    <property type="match status" value="1"/>
</dbReference>
<proteinExistence type="inferred from homology"/>
<dbReference type="InterPro" id="IPR001752">
    <property type="entry name" value="Kinesin_motor_dom"/>
</dbReference>
<feature type="coiled-coil region" evidence="12">
    <location>
        <begin position="871"/>
        <end position="901"/>
    </location>
</feature>
<dbReference type="EnsemblMetazoa" id="G4885.1">
    <property type="protein sequence ID" value="G4885.1:cds"/>
    <property type="gene ID" value="G4885"/>
</dbReference>
<evidence type="ECO:0000256" key="10">
    <source>
        <dbReference type="ARBA" id="ARBA00079247"/>
    </source>
</evidence>
<evidence type="ECO:0000256" key="9">
    <source>
        <dbReference type="ARBA" id="ARBA00054688"/>
    </source>
</evidence>
<keyword evidence="4 11" id="KW-0067">ATP-binding</keyword>
<evidence type="ECO:0000256" key="5">
    <source>
        <dbReference type="ARBA" id="ARBA00023054"/>
    </source>
</evidence>
<dbReference type="Gene3D" id="3.40.850.10">
    <property type="entry name" value="Kinesin motor domain"/>
    <property type="match status" value="1"/>
</dbReference>
<feature type="coiled-coil region" evidence="12">
    <location>
        <begin position="342"/>
        <end position="420"/>
    </location>
</feature>
<evidence type="ECO:0000313" key="15">
    <source>
        <dbReference type="EnsemblMetazoa" id="G4885.1:cds"/>
    </source>
</evidence>
<keyword evidence="6" id="KW-0496">Mitochondrion</keyword>
<dbReference type="FunFam" id="3.40.850.10:FF:000063">
    <property type="entry name" value="Kinesin-like protein"/>
    <property type="match status" value="1"/>
</dbReference>
<feature type="region of interest" description="Disordered" evidence="13">
    <location>
        <begin position="930"/>
        <end position="1036"/>
    </location>
</feature>
<evidence type="ECO:0000256" key="12">
    <source>
        <dbReference type="SAM" id="Coils"/>
    </source>
</evidence>
<dbReference type="GO" id="GO:0008017">
    <property type="term" value="F:microtubule binding"/>
    <property type="evidence" value="ECO:0007669"/>
    <property type="project" value="InterPro"/>
</dbReference>
<keyword evidence="3 11" id="KW-0547">Nucleotide-binding</keyword>
<keyword evidence="8 11" id="KW-0505">Motor protein</keyword>
<name>A0A8W8N6P7_MAGGI</name>
<comment type="function">
    <text evidence="9">Microtubule-dependent motor protein required for mitochondrion morphology and transport of mitochondria in neuronal cells.</text>
</comment>
<dbReference type="InterPro" id="IPR000253">
    <property type="entry name" value="FHA_dom"/>
</dbReference>
<evidence type="ECO:0000256" key="7">
    <source>
        <dbReference type="ARBA" id="ARBA00023136"/>
    </source>
</evidence>
<dbReference type="GO" id="GO:0003777">
    <property type="term" value="F:microtubule motor activity"/>
    <property type="evidence" value="ECO:0007669"/>
    <property type="project" value="InterPro"/>
</dbReference>
<feature type="compositionally biased region" description="Basic residues" evidence="13">
    <location>
        <begin position="961"/>
        <end position="971"/>
    </location>
</feature>
<protein>
    <recommendedName>
        <fullName evidence="10">Kinesin-like protein 6</fullName>
    </recommendedName>
</protein>
<evidence type="ECO:0000259" key="14">
    <source>
        <dbReference type="PROSITE" id="PS50067"/>
    </source>
</evidence>
<dbReference type="SUPFAM" id="SSF52540">
    <property type="entry name" value="P-loop containing nucleoside triphosphate hydrolases"/>
    <property type="match status" value="1"/>
</dbReference>
<keyword evidence="7" id="KW-0472">Membrane</keyword>
<dbReference type="SMART" id="SM00129">
    <property type="entry name" value="KISc"/>
    <property type="match status" value="1"/>
</dbReference>
<reference evidence="15" key="1">
    <citation type="submission" date="2022-08" db="UniProtKB">
        <authorList>
            <consortium name="EnsemblMetazoa"/>
        </authorList>
    </citation>
    <scope>IDENTIFICATION</scope>
    <source>
        <strain evidence="15">05x7-T-G4-1.051#20</strain>
    </source>
</reference>
<keyword evidence="5 12" id="KW-0175">Coiled coil</keyword>
<dbReference type="Pfam" id="PF00498">
    <property type="entry name" value="FHA"/>
    <property type="match status" value="1"/>
</dbReference>
<dbReference type="PRINTS" id="PR00380">
    <property type="entry name" value="KINESINHEAVY"/>
</dbReference>
<dbReference type="GO" id="GO:0005524">
    <property type="term" value="F:ATP binding"/>
    <property type="evidence" value="ECO:0007669"/>
    <property type="project" value="UniProtKB-UniRule"/>
</dbReference>
<feature type="compositionally biased region" description="Low complexity" evidence="13">
    <location>
        <begin position="936"/>
        <end position="950"/>
    </location>
</feature>
<dbReference type="SUPFAM" id="SSF49879">
    <property type="entry name" value="SMAD/FHA domain"/>
    <property type="match status" value="1"/>
</dbReference>
<evidence type="ECO:0000256" key="4">
    <source>
        <dbReference type="ARBA" id="ARBA00022840"/>
    </source>
</evidence>
<evidence type="ECO:0000256" key="13">
    <source>
        <dbReference type="SAM" id="MobiDB-lite"/>
    </source>
</evidence>
<comment type="subcellular location">
    <subcellularLocation>
        <location evidence="1">Mitochondrion membrane</location>
        <topology evidence="1">Peripheral membrane protein</topology>
    </subcellularLocation>
</comment>
<dbReference type="PROSITE" id="PS50067">
    <property type="entry name" value="KINESIN_MOTOR_2"/>
    <property type="match status" value="1"/>
</dbReference>
<organism evidence="15 16">
    <name type="scientific">Magallana gigas</name>
    <name type="common">Pacific oyster</name>
    <name type="synonym">Crassostrea gigas</name>
    <dbReference type="NCBI Taxonomy" id="29159"/>
    <lineage>
        <taxon>Eukaryota</taxon>
        <taxon>Metazoa</taxon>
        <taxon>Spiralia</taxon>
        <taxon>Lophotrochozoa</taxon>
        <taxon>Mollusca</taxon>
        <taxon>Bivalvia</taxon>
        <taxon>Autobranchia</taxon>
        <taxon>Pteriomorphia</taxon>
        <taxon>Ostreida</taxon>
        <taxon>Ostreoidea</taxon>
        <taxon>Ostreidae</taxon>
        <taxon>Magallana</taxon>
    </lineage>
</organism>
<dbReference type="PANTHER" id="PTHR47117">
    <property type="entry name" value="STAR-RELATED LIPID TRANSFER PROTEIN 9"/>
    <property type="match status" value="1"/>
</dbReference>
<evidence type="ECO:0000256" key="1">
    <source>
        <dbReference type="ARBA" id="ARBA00004318"/>
    </source>
</evidence>
<dbReference type="InterPro" id="IPR027417">
    <property type="entry name" value="P-loop_NTPase"/>
</dbReference>
<feature type="domain" description="Kinesin motor" evidence="14">
    <location>
        <begin position="1"/>
        <end position="331"/>
    </location>
</feature>
<keyword evidence="2" id="KW-0813">Transport</keyword>
<evidence type="ECO:0000313" key="16">
    <source>
        <dbReference type="Proteomes" id="UP000005408"/>
    </source>
</evidence>
<evidence type="ECO:0000256" key="2">
    <source>
        <dbReference type="ARBA" id="ARBA00022448"/>
    </source>
</evidence>
<feature type="compositionally biased region" description="Polar residues" evidence="13">
    <location>
        <begin position="1021"/>
        <end position="1036"/>
    </location>
</feature>
<evidence type="ECO:0000256" key="6">
    <source>
        <dbReference type="ARBA" id="ARBA00023128"/>
    </source>
</evidence>
<evidence type="ECO:0000256" key="11">
    <source>
        <dbReference type="PROSITE-ProRule" id="PRU00283"/>
    </source>
</evidence>
<evidence type="ECO:0000256" key="3">
    <source>
        <dbReference type="ARBA" id="ARBA00022741"/>
    </source>
</evidence>
<dbReference type="GO" id="GO:0007018">
    <property type="term" value="P:microtubule-based movement"/>
    <property type="evidence" value="ECO:0007669"/>
    <property type="project" value="InterPro"/>
</dbReference>
<feature type="binding site" evidence="11">
    <location>
        <begin position="82"/>
        <end position="89"/>
    </location>
    <ligand>
        <name>ATP</name>
        <dbReference type="ChEBI" id="CHEBI:30616"/>
    </ligand>
</feature>